<proteinExistence type="predicted"/>
<reference evidence="1 2" key="1">
    <citation type="journal article" date="2024" name="Nat. Commun.">
        <title>Phylogenomics reveals the evolutionary origins of lichenization in chlorophyte algae.</title>
        <authorList>
            <person name="Puginier C."/>
            <person name="Libourel C."/>
            <person name="Otte J."/>
            <person name="Skaloud P."/>
            <person name="Haon M."/>
            <person name="Grisel S."/>
            <person name="Petersen M."/>
            <person name="Berrin J.G."/>
            <person name="Delaux P.M."/>
            <person name="Dal Grande F."/>
            <person name="Keller J."/>
        </authorList>
    </citation>
    <scope>NUCLEOTIDE SEQUENCE [LARGE SCALE GENOMIC DNA]</scope>
    <source>
        <strain evidence="1 2">SAG 2523</strain>
    </source>
</reference>
<accession>A0AAW1SQV8</accession>
<evidence type="ECO:0000313" key="2">
    <source>
        <dbReference type="Proteomes" id="UP001485043"/>
    </source>
</evidence>
<dbReference type="Proteomes" id="UP001485043">
    <property type="component" value="Unassembled WGS sequence"/>
</dbReference>
<evidence type="ECO:0000313" key="1">
    <source>
        <dbReference type="EMBL" id="KAK9855145.1"/>
    </source>
</evidence>
<dbReference type="EMBL" id="JALJOV010001073">
    <property type="protein sequence ID" value="KAK9855145.1"/>
    <property type="molecule type" value="Genomic_DNA"/>
</dbReference>
<name>A0AAW1SQV8_9CHLO</name>
<dbReference type="AlphaFoldDB" id="A0AAW1SQV8"/>
<sequence>MDSRRPCPRLKHNFGHYESGHASKALMLALLTLSHQQKKPLSRTSRCPSSHRRDRHNKCRPAAQACRSSSCQNKAFLKGTGRKIQLCPWSVLGLSRIPGCTHAERTRPSLTALHPPGVGPSANDEGDERFCREMAHTAKELAGKQRSTSDDVAGVGPGVAGSSIPCAYVGPKKWLARCQQHMRRLLDGVHIAQASLASCTD</sequence>
<comment type="caution">
    <text evidence="1">The sequence shown here is derived from an EMBL/GenBank/DDBJ whole genome shotgun (WGS) entry which is preliminary data.</text>
</comment>
<protein>
    <submittedName>
        <fullName evidence="1">Uncharacterized protein</fullName>
    </submittedName>
</protein>
<gene>
    <name evidence="1" type="ORF">WJX84_011945</name>
</gene>
<keyword evidence="2" id="KW-1185">Reference proteome</keyword>
<organism evidence="1 2">
    <name type="scientific">Apatococcus fuscideae</name>
    <dbReference type="NCBI Taxonomy" id="2026836"/>
    <lineage>
        <taxon>Eukaryota</taxon>
        <taxon>Viridiplantae</taxon>
        <taxon>Chlorophyta</taxon>
        <taxon>core chlorophytes</taxon>
        <taxon>Trebouxiophyceae</taxon>
        <taxon>Chlorellales</taxon>
        <taxon>Chlorellaceae</taxon>
        <taxon>Apatococcus</taxon>
    </lineage>
</organism>